<keyword evidence="2" id="KW-0378">Hydrolase</keyword>
<sequence>MHIGVENYGRIDPSTGLSTRLGDFLGSLDEVVEFALTQGVDLVLLAGDAYKGRDPSQTHQREFASRLFRIASAGIPVFLLVGNHDLPNAGSRANAVEIFPTLQVPNVIIGDNLQTYLVQTPVGPLQVVAVPWPRRGRLLTREESRGLTIDEVRAEIESRMTQAIGKRVSELDPGIPAILTGHVTINGSTVGTERSMMLGNDHVLLASAVHRPELEYVALGHIHKHQVLRRESPIVAYSGSLQRVDFSEEADEKGFCVVELDPAALQGQRLVDFQFQPVNARRFVTVDVTIAPGEPDPAAAVLRAIARHEVTDAVVRVRIRLPAEAEPLLREGAIREALHSAHYIAAVSREVEGTRRTRLSSGESEGLQPLQALRIYLEGRDADPQRAERVMQYAEELIAEVETGEPPAGLS</sequence>
<evidence type="ECO:0000313" key="5">
    <source>
        <dbReference type="EMBL" id="CAI8017155.1"/>
    </source>
</evidence>
<dbReference type="Proteomes" id="UP001174909">
    <property type="component" value="Unassembled WGS sequence"/>
</dbReference>
<dbReference type="InterPro" id="IPR004593">
    <property type="entry name" value="SbcD"/>
</dbReference>
<evidence type="ECO:0000256" key="3">
    <source>
        <dbReference type="ARBA" id="ARBA00022839"/>
    </source>
</evidence>
<dbReference type="GO" id="GO:0004519">
    <property type="term" value="F:endonuclease activity"/>
    <property type="evidence" value="ECO:0007669"/>
    <property type="project" value="InterPro"/>
</dbReference>
<dbReference type="Pfam" id="PF00149">
    <property type="entry name" value="Metallophos"/>
    <property type="match status" value="1"/>
</dbReference>
<reference evidence="5" key="1">
    <citation type="submission" date="2023-03" db="EMBL/GenBank/DDBJ databases">
        <authorList>
            <person name="Steffen K."/>
            <person name="Cardenas P."/>
        </authorList>
    </citation>
    <scope>NUCLEOTIDE SEQUENCE</scope>
</reference>
<dbReference type="CDD" id="cd00840">
    <property type="entry name" value="MPP_Mre11_N"/>
    <property type="match status" value="1"/>
</dbReference>
<keyword evidence="3" id="KW-0269">Exonuclease</keyword>
<dbReference type="Gene3D" id="3.60.21.10">
    <property type="match status" value="1"/>
</dbReference>
<dbReference type="NCBIfam" id="TIGR00619">
    <property type="entry name" value="sbcd"/>
    <property type="match status" value="1"/>
</dbReference>
<proteinExistence type="predicted"/>
<evidence type="ECO:0000256" key="2">
    <source>
        <dbReference type="ARBA" id="ARBA00022801"/>
    </source>
</evidence>
<evidence type="ECO:0000313" key="6">
    <source>
        <dbReference type="Proteomes" id="UP001174909"/>
    </source>
</evidence>
<dbReference type="AlphaFoldDB" id="A0AA35WJY3"/>
<keyword evidence="1" id="KW-0540">Nuclease</keyword>
<name>A0AA35WJY3_GEOBA</name>
<evidence type="ECO:0000256" key="1">
    <source>
        <dbReference type="ARBA" id="ARBA00022722"/>
    </source>
</evidence>
<dbReference type="InterPro" id="IPR004843">
    <property type="entry name" value="Calcineurin-like_PHP"/>
</dbReference>
<gene>
    <name evidence="5" type="ORF">GBAR_LOCUS10462</name>
</gene>
<dbReference type="GO" id="GO:0006259">
    <property type="term" value="P:DNA metabolic process"/>
    <property type="evidence" value="ECO:0007669"/>
    <property type="project" value="InterPro"/>
</dbReference>
<accession>A0AA35WJY3</accession>
<protein>
    <submittedName>
        <fullName evidence="5">Nuclease SbcCD subunit D</fullName>
    </submittedName>
</protein>
<evidence type="ECO:0000259" key="4">
    <source>
        <dbReference type="Pfam" id="PF00149"/>
    </source>
</evidence>
<organism evidence="5 6">
    <name type="scientific">Geodia barretti</name>
    <name type="common">Barrett's horny sponge</name>
    <dbReference type="NCBI Taxonomy" id="519541"/>
    <lineage>
        <taxon>Eukaryota</taxon>
        <taxon>Metazoa</taxon>
        <taxon>Porifera</taxon>
        <taxon>Demospongiae</taxon>
        <taxon>Heteroscleromorpha</taxon>
        <taxon>Tetractinellida</taxon>
        <taxon>Astrophorina</taxon>
        <taxon>Geodiidae</taxon>
        <taxon>Geodia</taxon>
    </lineage>
</organism>
<dbReference type="PANTHER" id="PTHR30337">
    <property type="entry name" value="COMPONENT OF ATP-DEPENDENT DSDNA EXONUCLEASE"/>
    <property type="match status" value="1"/>
</dbReference>
<dbReference type="InterPro" id="IPR041796">
    <property type="entry name" value="Mre11_N"/>
</dbReference>
<dbReference type="GO" id="GO:0008408">
    <property type="term" value="F:3'-5' exonuclease activity"/>
    <property type="evidence" value="ECO:0007669"/>
    <property type="project" value="InterPro"/>
</dbReference>
<dbReference type="EMBL" id="CASHTH010001597">
    <property type="protein sequence ID" value="CAI8017155.1"/>
    <property type="molecule type" value="Genomic_DNA"/>
</dbReference>
<dbReference type="InterPro" id="IPR029052">
    <property type="entry name" value="Metallo-depent_PP-like"/>
</dbReference>
<dbReference type="InterPro" id="IPR050535">
    <property type="entry name" value="DNA_Repair-Maintenance_Comp"/>
</dbReference>
<dbReference type="SUPFAM" id="SSF56300">
    <property type="entry name" value="Metallo-dependent phosphatases"/>
    <property type="match status" value="1"/>
</dbReference>
<comment type="caution">
    <text evidence="5">The sequence shown here is derived from an EMBL/GenBank/DDBJ whole genome shotgun (WGS) entry which is preliminary data.</text>
</comment>
<feature type="domain" description="Calcineurin-like phosphoesterase" evidence="4">
    <location>
        <begin position="27"/>
        <end position="224"/>
    </location>
</feature>
<keyword evidence="6" id="KW-1185">Reference proteome</keyword>
<dbReference type="PANTHER" id="PTHR30337:SF0">
    <property type="entry name" value="NUCLEASE SBCCD SUBUNIT D"/>
    <property type="match status" value="1"/>
</dbReference>